<evidence type="ECO:0000259" key="2">
    <source>
        <dbReference type="Pfam" id="PF08401"/>
    </source>
</evidence>
<dbReference type="AlphaFoldDB" id="A0A1P8WH91"/>
<dbReference type="EC" id="2.7.7.-" evidence="4"/>
<reference evidence="4 5" key="1">
    <citation type="journal article" date="2016" name="Front. Microbiol.">
        <title>Fuerstia marisgermanicae gen. nov., sp. nov., an Unusual Member of the Phylum Planctomycetes from the German Wadden Sea.</title>
        <authorList>
            <person name="Kohn T."/>
            <person name="Heuer A."/>
            <person name="Jogler M."/>
            <person name="Vollmers J."/>
            <person name="Boedeker C."/>
            <person name="Bunk B."/>
            <person name="Rast P."/>
            <person name="Borchert D."/>
            <person name="Glockner I."/>
            <person name="Freese H.M."/>
            <person name="Klenk H.P."/>
            <person name="Overmann J."/>
            <person name="Kaster A.K."/>
            <person name="Rohde M."/>
            <person name="Wiegand S."/>
            <person name="Jogler C."/>
        </authorList>
    </citation>
    <scope>NUCLEOTIDE SEQUENCE [LARGE SCALE GENOMIC DNA]</scope>
    <source>
        <strain evidence="4 5">NH11</strain>
    </source>
</reference>
<dbReference type="Proteomes" id="UP000187735">
    <property type="component" value="Chromosome"/>
</dbReference>
<feature type="compositionally biased region" description="Basic residues" evidence="1">
    <location>
        <begin position="10"/>
        <end position="24"/>
    </location>
</feature>
<organism evidence="4 5">
    <name type="scientific">Fuerstiella marisgermanici</name>
    <dbReference type="NCBI Taxonomy" id="1891926"/>
    <lineage>
        <taxon>Bacteria</taxon>
        <taxon>Pseudomonadati</taxon>
        <taxon>Planctomycetota</taxon>
        <taxon>Planctomycetia</taxon>
        <taxon>Planctomycetales</taxon>
        <taxon>Planctomycetaceae</taxon>
        <taxon>Fuerstiella</taxon>
    </lineage>
</organism>
<dbReference type="PIRSF" id="PIRSF037112">
    <property type="entry name" value="Antirestriction_ArdC"/>
    <property type="match status" value="1"/>
</dbReference>
<keyword evidence="5" id="KW-1185">Reference proteome</keyword>
<dbReference type="RefSeq" id="WP_083732072.1">
    <property type="nucleotide sequence ID" value="NZ_CP017641.1"/>
</dbReference>
<sequence length="319" mass="35490">MTTSNTTTTKRNRSKHSTKGRNSSKPRADVYASVTNTIVGQLEQGVRPWMQPWSSGHAAGPVSRPLRHNGDRYNGINILMLWGASLENGFDCPLWVTFKQAQQLGGNVRKGEKSTRVVFASTFKKTEEADGGENVEKDIPFLKAYCVFNASQCEGLPDRFYETDLPLNHDLQPHEAASEFVASTKAVIQDGGHQAYYRISDDVIGMPQIETFRDAESHAATLVHELTHWTRHESRLNRDLGRKRWGDEGYAMEELVAELGAAFLCADLGITPEIREDHAGYLQSWLKVLKNDKRAIFSAASMASKAVDYLHGLQPTPAA</sequence>
<name>A0A1P8WH91_9PLAN</name>
<protein>
    <submittedName>
        <fullName evidence="4">DNA primase TraC</fullName>
        <ecNumber evidence="4">2.7.7.-</ecNumber>
    </submittedName>
</protein>
<dbReference type="KEGG" id="fmr:Fuma_03039"/>
<keyword evidence="4" id="KW-0808">Transferase</keyword>
<dbReference type="GO" id="GO:0003697">
    <property type="term" value="F:single-stranded DNA binding"/>
    <property type="evidence" value="ECO:0007669"/>
    <property type="project" value="InterPro"/>
</dbReference>
<dbReference type="OrthoDB" id="9792687at2"/>
<dbReference type="GO" id="GO:0016779">
    <property type="term" value="F:nucleotidyltransferase activity"/>
    <property type="evidence" value="ECO:0007669"/>
    <property type="project" value="UniProtKB-KW"/>
</dbReference>
<evidence type="ECO:0000313" key="4">
    <source>
        <dbReference type="EMBL" id="APZ93422.1"/>
    </source>
</evidence>
<evidence type="ECO:0000256" key="1">
    <source>
        <dbReference type="SAM" id="MobiDB-lite"/>
    </source>
</evidence>
<accession>A0A1P8WH91</accession>
<keyword evidence="4" id="KW-0548">Nucleotidyltransferase</keyword>
<dbReference type="InterPro" id="IPR013610">
    <property type="entry name" value="ArdC_N"/>
</dbReference>
<dbReference type="EMBL" id="CP017641">
    <property type="protein sequence ID" value="APZ93422.1"/>
    <property type="molecule type" value="Genomic_DNA"/>
</dbReference>
<feature type="domain" description="Polyvalent protein metallopeptidase" evidence="3">
    <location>
        <begin position="175"/>
        <end position="301"/>
    </location>
</feature>
<dbReference type="STRING" id="1891926.Fuma_03039"/>
<proteinExistence type="predicted"/>
<evidence type="ECO:0000313" key="5">
    <source>
        <dbReference type="Proteomes" id="UP000187735"/>
    </source>
</evidence>
<dbReference type="InterPro" id="IPR041459">
    <property type="entry name" value="MPTase-PolyVal"/>
</dbReference>
<feature type="domain" description="N-terminal" evidence="2">
    <location>
        <begin position="29"/>
        <end position="148"/>
    </location>
</feature>
<dbReference type="Pfam" id="PF08401">
    <property type="entry name" value="ArdcN"/>
    <property type="match status" value="1"/>
</dbReference>
<feature type="region of interest" description="Disordered" evidence="1">
    <location>
        <begin position="1"/>
        <end position="28"/>
    </location>
</feature>
<dbReference type="Pfam" id="PF18818">
    <property type="entry name" value="MPTase-PolyVal"/>
    <property type="match status" value="1"/>
</dbReference>
<gene>
    <name evidence="4" type="primary">traC_2</name>
    <name evidence="4" type="ORF">Fuma_03039</name>
</gene>
<evidence type="ECO:0000259" key="3">
    <source>
        <dbReference type="Pfam" id="PF18818"/>
    </source>
</evidence>
<dbReference type="InterPro" id="IPR017113">
    <property type="entry name" value="Antirestriction_ArdC"/>
</dbReference>